<evidence type="ECO:0000256" key="2">
    <source>
        <dbReference type="SAM" id="SignalP"/>
    </source>
</evidence>
<evidence type="ECO:0000313" key="3">
    <source>
        <dbReference type="EMBL" id="SCX28790.1"/>
    </source>
</evidence>
<gene>
    <name evidence="3" type="ORF">SAMN02799620_04654</name>
</gene>
<organism evidence="3 4">
    <name type="scientific">Mycolicibacterium fluoranthenivorans</name>
    <dbReference type="NCBI Taxonomy" id="258505"/>
    <lineage>
        <taxon>Bacteria</taxon>
        <taxon>Bacillati</taxon>
        <taxon>Actinomycetota</taxon>
        <taxon>Actinomycetes</taxon>
        <taxon>Mycobacteriales</taxon>
        <taxon>Mycobacteriaceae</taxon>
        <taxon>Mycolicibacterium</taxon>
    </lineage>
</organism>
<dbReference type="AlphaFoldDB" id="A0A1G4WSP1"/>
<dbReference type="RefSeq" id="WP_090361831.1">
    <property type="nucleotide sequence ID" value="NZ_FMUB01000010.1"/>
</dbReference>
<evidence type="ECO:0000256" key="1">
    <source>
        <dbReference type="SAM" id="MobiDB-lite"/>
    </source>
</evidence>
<dbReference type="EMBL" id="FMUB01000010">
    <property type="protein sequence ID" value="SCX28790.1"/>
    <property type="molecule type" value="Genomic_DNA"/>
</dbReference>
<dbReference type="PROSITE" id="PS51257">
    <property type="entry name" value="PROKAR_LIPOPROTEIN"/>
    <property type="match status" value="1"/>
</dbReference>
<feature type="region of interest" description="Disordered" evidence="1">
    <location>
        <begin position="25"/>
        <end position="69"/>
    </location>
</feature>
<feature type="compositionally biased region" description="Low complexity" evidence="1">
    <location>
        <begin position="38"/>
        <end position="62"/>
    </location>
</feature>
<name>A0A1G4WSP1_9MYCO</name>
<evidence type="ECO:0000313" key="4">
    <source>
        <dbReference type="Proteomes" id="UP000199707"/>
    </source>
</evidence>
<protein>
    <recommendedName>
        <fullName evidence="5">DUF732 domain-containing protein</fullName>
    </recommendedName>
</protein>
<reference evidence="4" key="1">
    <citation type="submission" date="2016-10" db="EMBL/GenBank/DDBJ databases">
        <authorList>
            <person name="Varghese N."/>
            <person name="Submissions S."/>
        </authorList>
    </citation>
    <scope>NUCLEOTIDE SEQUENCE [LARGE SCALE GENOMIC DNA]</scope>
    <source>
        <strain evidence="4">UNC267MFSha1.1M11</strain>
    </source>
</reference>
<accession>A0A1G4WSP1</accession>
<feature type="signal peptide" evidence="2">
    <location>
        <begin position="1"/>
        <end position="22"/>
    </location>
</feature>
<evidence type="ECO:0008006" key="5">
    <source>
        <dbReference type="Google" id="ProtNLM"/>
    </source>
</evidence>
<sequence length="135" mass="13877">MKRALAATGLAALVLLAGCARTTDGSVAMTTEPGPALTTKSRPSTSAPSTTRTRTPRGSTVPEVPAPPDALTMTCGDYNDLDAATQKAVINAILEQDQSTISPDNIDVAKSLTDAMCQFLTDSTVNEVLMGGPVP</sequence>
<dbReference type="Proteomes" id="UP000199707">
    <property type="component" value="Unassembled WGS sequence"/>
</dbReference>
<feature type="chain" id="PRO_5038426073" description="DUF732 domain-containing protein" evidence="2">
    <location>
        <begin position="23"/>
        <end position="135"/>
    </location>
</feature>
<dbReference type="STRING" id="1502745.SAMN02799620_04654"/>
<proteinExistence type="predicted"/>
<keyword evidence="2" id="KW-0732">Signal</keyword>